<dbReference type="AlphaFoldDB" id="A0A9D4X5E0"/>
<dbReference type="InterPro" id="IPR018082">
    <property type="entry name" value="AmbAllergen"/>
</dbReference>
<comment type="subcellular location">
    <subcellularLocation>
        <location evidence="2">Secreted</location>
        <location evidence="2">Cell wall</location>
    </subcellularLocation>
</comment>
<dbReference type="InterPro" id="IPR012334">
    <property type="entry name" value="Pectin_lyas_fold"/>
</dbReference>
<keyword evidence="7 11" id="KW-0479">Metal-binding</keyword>
<sequence length="380" mass="41870">MAISYSLLLLTIALTFVNAYSKDYYYNTKKPSLNKIDSCWRAKPNWSLNRKALADCAIGFGKDAIGGKYGAIYIVTDSSDDPANPKQGTLRYGAIQTKPLWIIFDRDMVIRLKNELIMNSYKTIDGRGVKVEIGNGPCITIQGVNHVIIHGISIHDCKPSNAGLVRSSPDHVGHRRGADGDAISIFASSDIWIDHCFLARSSDGLIDIIHASTAVTVSNNYFTQHDKVMLLGHNDDYTADKIMKVTIVFNRFASGLIERMPRVRFGYAHVANNKYDGWKMYAIGGSANPTILSEGNFFTAPNDNSSKQVTKREAKGNWKSWKWRSSKDAFSNGAYFVPSGYGSCAPNYTPSQSFVAVPAYMVPAITLNAGPLNCYVGRSC</sequence>
<keyword evidence="9 11" id="KW-0106">Calcium</keyword>
<dbReference type="Pfam" id="PF00544">
    <property type="entry name" value="Pectate_lyase_4"/>
    <property type="match status" value="1"/>
</dbReference>
<dbReference type="GO" id="GO:0030570">
    <property type="term" value="F:pectate lyase activity"/>
    <property type="evidence" value="ECO:0007669"/>
    <property type="project" value="UniProtKB-EC"/>
</dbReference>
<evidence type="ECO:0000256" key="10">
    <source>
        <dbReference type="ARBA" id="ARBA00023239"/>
    </source>
</evidence>
<evidence type="ECO:0000256" key="4">
    <source>
        <dbReference type="ARBA" id="ARBA00010980"/>
    </source>
</evidence>
<dbReference type="Proteomes" id="UP001058974">
    <property type="component" value="Chromosome 4"/>
</dbReference>
<reference evidence="13 14" key="1">
    <citation type="journal article" date="2022" name="Nat. Genet.">
        <title>Improved pea reference genome and pan-genome highlight genomic features and evolutionary characteristics.</title>
        <authorList>
            <person name="Yang T."/>
            <person name="Liu R."/>
            <person name="Luo Y."/>
            <person name="Hu S."/>
            <person name="Wang D."/>
            <person name="Wang C."/>
            <person name="Pandey M.K."/>
            <person name="Ge S."/>
            <person name="Xu Q."/>
            <person name="Li N."/>
            <person name="Li G."/>
            <person name="Huang Y."/>
            <person name="Saxena R.K."/>
            <person name="Ji Y."/>
            <person name="Li M."/>
            <person name="Yan X."/>
            <person name="He Y."/>
            <person name="Liu Y."/>
            <person name="Wang X."/>
            <person name="Xiang C."/>
            <person name="Varshney R.K."/>
            <person name="Ding H."/>
            <person name="Gao S."/>
            <person name="Zong X."/>
        </authorList>
    </citation>
    <scope>NUCLEOTIDE SEQUENCE [LARGE SCALE GENOMIC DNA]</scope>
    <source>
        <strain evidence="13 14">cv. Zhongwan 6</strain>
    </source>
</reference>
<evidence type="ECO:0000313" key="14">
    <source>
        <dbReference type="Proteomes" id="UP001058974"/>
    </source>
</evidence>
<evidence type="ECO:0000259" key="12">
    <source>
        <dbReference type="SMART" id="SM00656"/>
    </source>
</evidence>
<evidence type="ECO:0000256" key="6">
    <source>
        <dbReference type="ARBA" id="ARBA00022512"/>
    </source>
</evidence>
<dbReference type="InterPro" id="IPR011050">
    <property type="entry name" value="Pectin_lyase_fold/virulence"/>
</dbReference>
<comment type="catalytic activity">
    <reaction evidence="1 11">
        <text>Eliminative cleavage of (1-&gt;4)-alpha-D-galacturonan to give oligosaccharides with 4-deoxy-alpha-D-galact-4-enuronosyl groups at their non-reducing ends.</text>
        <dbReference type="EC" id="4.2.2.2"/>
    </reaction>
</comment>
<dbReference type="PRINTS" id="PR00807">
    <property type="entry name" value="AMBALLERGEN"/>
</dbReference>
<evidence type="ECO:0000256" key="7">
    <source>
        <dbReference type="ARBA" id="ARBA00022723"/>
    </source>
</evidence>
<keyword evidence="6" id="KW-0134">Cell wall</keyword>
<evidence type="ECO:0000256" key="8">
    <source>
        <dbReference type="ARBA" id="ARBA00022729"/>
    </source>
</evidence>
<dbReference type="PANTHER" id="PTHR31683:SF134">
    <property type="entry name" value="PECTATE LYASE"/>
    <property type="match status" value="1"/>
</dbReference>
<evidence type="ECO:0000256" key="5">
    <source>
        <dbReference type="ARBA" id="ARBA00012272"/>
    </source>
</evidence>
<dbReference type="InterPro" id="IPR045032">
    <property type="entry name" value="PEL"/>
</dbReference>
<feature type="signal peptide" evidence="11">
    <location>
        <begin position="1"/>
        <end position="19"/>
    </location>
</feature>
<keyword evidence="14" id="KW-1185">Reference proteome</keyword>
<keyword evidence="6" id="KW-0964">Secreted</keyword>
<evidence type="ECO:0000313" key="13">
    <source>
        <dbReference type="EMBL" id="KAI5414551.1"/>
    </source>
</evidence>
<evidence type="ECO:0000256" key="11">
    <source>
        <dbReference type="RuleBase" id="RU361123"/>
    </source>
</evidence>
<protein>
    <recommendedName>
        <fullName evidence="5 11">Pectate lyase</fullName>
        <ecNumber evidence="5 11">4.2.2.2</ecNumber>
    </recommendedName>
</protein>
<dbReference type="EC" id="4.2.2.2" evidence="5 11"/>
<accession>A0A9D4X5E0</accession>
<name>A0A9D4X5E0_PEA</name>
<dbReference type="OrthoDB" id="1637350at2759"/>
<feature type="chain" id="PRO_5039742620" description="Pectate lyase" evidence="11">
    <location>
        <begin position="20"/>
        <end position="380"/>
    </location>
</feature>
<organism evidence="13 14">
    <name type="scientific">Pisum sativum</name>
    <name type="common">Garden pea</name>
    <name type="synonym">Lathyrus oleraceus</name>
    <dbReference type="NCBI Taxonomy" id="3888"/>
    <lineage>
        <taxon>Eukaryota</taxon>
        <taxon>Viridiplantae</taxon>
        <taxon>Streptophyta</taxon>
        <taxon>Embryophyta</taxon>
        <taxon>Tracheophyta</taxon>
        <taxon>Spermatophyta</taxon>
        <taxon>Magnoliopsida</taxon>
        <taxon>eudicotyledons</taxon>
        <taxon>Gunneridae</taxon>
        <taxon>Pentapetalae</taxon>
        <taxon>rosids</taxon>
        <taxon>fabids</taxon>
        <taxon>Fabales</taxon>
        <taxon>Fabaceae</taxon>
        <taxon>Papilionoideae</taxon>
        <taxon>50 kb inversion clade</taxon>
        <taxon>NPAAA clade</taxon>
        <taxon>Hologalegina</taxon>
        <taxon>IRL clade</taxon>
        <taxon>Fabeae</taxon>
        <taxon>Lathyrus</taxon>
    </lineage>
</organism>
<comment type="caution">
    <text evidence="13">The sequence shown here is derived from an EMBL/GenBank/DDBJ whole genome shotgun (WGS) entry which is preliminary data.</text>
</comment>
<dbReference type="PANTHER" id="PTHR31683">
    <property type="entry name" value="PECTATE LYASE 18-RELATED"/>
    <property type="match status" value="1"/>
</dbReference>
<evidence type="ECO:0000256" key="3">
    <source>
        <dbReference type="ARBA" id="ARBA00005220"/>
    </source>
</evidence>
<proteinExistence type="inferred from homology"/>
<evidence type="ECO:0000256" key="1">
    <source>
        <dbReference type="ARBA" id="ARBA00000695"/>
    </source>
</evidence>
<dbReference type="SMART" id="SM00656">
    <property type="entry name" value="Amb_all"/>
    <property type="match status" value="1"/>
</dbReference>
<dbReference type="Gene3D" id="2.160.20.10">
    <property type="entry name" value="Single-stranded right-handed beta-helix, Pectin lyase-like"/>
    <property type="match status" value="1"/>
</dbReference>
<dbReference type="InterPro" id="IPR002022">
    <property type="entry name" value="Pec_lyase"/>
</dbReference>
<feature type="domain" description="Pectate lyase" evidence="12">
    <location>
        <begin position="107"/>
        <end position="304"/>
    </location>
</feature>
<keyword evidence="8 11" id="KW-0732">Signal</keyword>
<dbReference type="SUPFAM" id="SSF51126">
    <property type="entry name" value="Pectin lyase-like"/>
    <property type="match status" value="1"/>
</dbReference>
<evidence type="ECO:0000256" key="2">
    <source>
        <dbReference type="ARBA" id="ARBA00004191"/>
    </source>
</evidence>
<dbReference type="EMBL" id="JAMSHJ010000004">
    <property type="protein sequence ID" value="KAI5414551.1"/>
    <property type="molecule type" value="Genomic_DNA"/>
</dbReference>
<comment type="pathway">
    <text evidence="3 11">Glycan metabolism; pectin degradation; 2-dehydro-3-deoxy-D-gluconate from pectin: step 2/5.</text>
</comment>
<dbReference type="GO" id="GO:0046872">
    <property type="term" value="F:metal ion binding"/>
    <property type="evidence" value="ECO:0007669"/>
    <property type="project" value="UniProtKB-KW"/>
</dbReference>
<dbReference type="Gramene" id="Psat04G0015200-T1">
    <property type="protein sequence ID" value="KAI5414551.1"/>
    <property type="gene ID" value="KIW84_040152"/>
</dbReference>
<comment type="similarity">
    <text evidence="4 11">Belongs to the polysaccharide lyase 1 family.</text>
</comment>
<evidence type="ECO:0000256" key="9">
    <source>
        <dbReference type="ARBA" id="ARBA00022837"/>
    </source>
</evidence>
<gene>
    <name evidence="13" type="ORF">KIW84_040152</name>
</gene>
<comment type="cofactor">
    <cofactor evidence="11">
        <name>Ca(2+)</name>
        <dbReference type="ChEBI" id="CHEBI:29108"/>
    </cofactor>
    <text evidence="11">Binds 1 Ca(2+) ion. Required for its activity.</text>
</comment>
<keyword evidence="10 11" id="KW-0456">Lyase</keyword>